<protein>
    <submittedName>
        <fullName evidence="5">CRP-like cAMP-binding protein</fullName>
    </submittedName>
</protein>
<dbReference type="EMBL" id="JAGGJU010000001">
    <property type="protein sequence ID" value="MBP1848820.1"/>
    <property type="molecule type" value="Genomic_DNA"/>
</dbReference>
<organism evidence="5 6">
    <name type="scientific">Rhizobium halophytocola</name>
    <dbReference type="NCBI Taxonomy" id="735519"/>
    <lineage>
        <taxon>Bacteria</taxon>
        <taxon>Pseudomonadati</taxon>
        <taxon>Pseudomonadota</taxon>
        <taxon>Alphaproteobacteria</taxon>
        <taxon>Hyphomicrobiales</taxon>
        <taxon>Rhizobiaceae</taxon>
        <taxon>Rhizobium/Agrobacterium group</taxon>
        <taxon>Rhizobium</taxon>
    </lineage>
</organism>
<dbReference type="Proteomes" id="UP000759443">
    <property type="component" value="Unassembled WGS sequence"/>
</dbReference>
<dbReference type="InterPro" id="IPR014710">
    <property type="entry name" value="RmlC-like_jellyroll"/>
</dbReference>
<dbReference type="Pfam" id="PF13545">
    <property type="entry name" value="HTH_Crp_2"/>
    <property type="match status" value="1"/>
</dbReference>
<proteinExistence type="predicted"/>
<reference evidence="5 6" key="1">
    <citation type="submission" date="2021-03" db="EMBL/GenBank/DDBJ databases">
        <title>Genomic Encyclopedia of Type Strains, Phase IV (KMG-IV): sequencing the most valuable type-strain genomes for metagenomic binning, comparative biology and taxonomic classification.</title>
        <authorList>
            <person name="Goeker M."/>
        </authorList>
    </citation>
    <scope>NUCLEOTIDE SEQUENCE [LARGE SCALE GENOMIC DNA]</scope>
    <source>
        <strain evidence="5 6">DSM 21600</strain>
    </source>
</reference>
<sequence length="239" mass="27507">MIDSLILNLEHRDLLTDDEKAHLRKLITLERHFARGEDIVQERSRPRYSTLMLEGFSARYKLTQSGTRQITALHLPGDFVDLHAFPLRLMDHGIMAMSPCRVALVDHGYLTAITEGMPHLTRLFWLQTLIDGAMQRERIVAMGRKSAKSHLAHLFCELFMRLKVVNLTEGYSFSLPLTQQELSDVLGLSIVHLNKTLQTLRRDGVLAFESERVTILEWDRLSEIAEFDPTYLSLQVEPR</sequence>
<keyword evidence="2" id="KW-0238">DNA-binding</keyword>
<keyword evidence="1" id="KW-0805">Transcription regulation</keyword>
<dbReference type="Gene3D" id="1.10.10.10">
    <property type="entry name" value="Winged helix-like DNA-binding domain superfamily/Winged helix DNA-binding domain"/>
    <property type="match status" value="1"/>
</dbReference>
<accession>A0ABS4DT01</accession>
<keyword evidence="6" id="KW-1185">Reference proteome</keyword>
<dbReference type="PROSITE" id="PS51063">
    <property type="entry name" value="HTH_CRP_2"/>
    <property type="match status" value="1"/>
</dbReference>
<gene>
    <name evidence="5" type="ORF">J2Z17_000237</name>
</gene>
<dbReference type="Pfam" id="PF00027">
    <property type="entry name" value="cNMP_binding"/>
    <property type="match status" value="1"/>
</dbReference>
<dbReference type="InterPro" id="IPR018490">
    <property type="entry name" value="cNMP-bd_dom_sf"/>
</dbReference>
<keyword evidence="3" id="KW-0804">Transcription</keyword>
<dbReference type="InterPro" id="IPR036390">
    <property type="entry name" value="WH_DNA-bd_sf"/>
</dbReference>
<comment type="caution">
    <text evidence="5">The sequence shown here is derived from an EMBL/GenBank/DDBJ whole genome shotgun (WGS) entry which is preliminary data.</text>
</comment>
<dbReference type="RefSeq" id="WP_209941438.1">
    <property type="nucleotide sequence ID" value="NZ_JAGGJU010000001.1"/>
</dbReference>
<dbReference type="InterPro" id="IPR012318">
    <property type="entry name" value="HTH_CRP"/>
</dbReference>
<name>A0ABS4DT01_9HYPH</name>
<evidence type="ECO:0000313" key="6">
    <source>
        <dbReference type="Proteomes" id="UP000759443"/>
    </source>
</evidence>
<dbReference type="CDD" id="cd00038">
    <property type="entry name" value="CAP_ED"/>
    <property type="match status" value="1"/>
</dbReference>
<dbReference type="InterPro" id="IPR036388">
    <property type="entry name" value="WH-like_DNA-bd_sf"/>
</dbReference>
<dbReference type="SUPFAM" id="SSF46785">
    <property type="entry name" value="Winged helix' DNA-binding domain"/>
    <property type="match status" value="1"/>
</dbReference>
<evidence type="ECO:0000313" key="5">
    <source>
        <dbReference type="EMBL" id="MBP1848820.1"/>
    </source>
</evidence>
<dbReference type="SMART" id="SM00419">
    <property type="entry name" value="HTH_CRP"/>
    <property type="match status" value="1"/>
</dbReference>
<dbReference type="SUPFAM" id="SSF51206">
    <property type="entry name" value="cAMP-binding domain-like"/>
    <property type="match status" value="1"/>
</dbReference>
<dbReference type="InterPro" id="IPR000595">
    <property type="entry name" value="cNMP-bd_dom"/>
</dbReference>
<evidence type="ECO:0000256" key="1">
    <source>
        <dbReference type="ARBA" id="ARBA00023015"/>
    </source>
</evidence>
<evidence type="ECO:0000256" key="3">
    <source>
        <dbReference type="ARBA" id="ARBA00023163"/>
    </source>
</evidence>
<evidence type="ECO:0000256" key="2">
    <source>
        <dbReference type="ARBA" id="ARBA00023125"/>
    </source>
</evidence>
<dbReference type="Gene3D" id="2.60.120.10">
    <property type="entry name" value="Jelly Rolls"/>
    <property type="match status" value="1"/>
</dbReference>
<evidence type="ECO:0000259" key="4">
    <source>
        <dbReference type="PROSITE" id="PS51063"/>
    </source>
</evidence>
<feature type="domain" description="HTH crp-type" evidence="4">
    <location>
        <begin position="145"/>
        <end position="219"/>
    </location>
</feature>